<feature type="region of interest" description="Disordered" evidence="9">
    <location>
        <begin position="295"/>
        <end position="319"/>
    </location>
</feature>
<gene>
    <name evidence="11" type="ORF">AU468_14455</name>
</gene>
<feature type="transmembrane region" description="Helical" evidence="10">
    <location>
        <begin position="36"/>
        <end position="55"/>
    </location>
</feature>
<keyword evidence="6 10" id="KW-1133">Transmembrane helix</keyword>
<keyword evidence="12" id="KW-1185">Reference proteome</keyword>
<reference evidence="12" key="1">
    <citation type="submission" date="2015-12" db="EMBL/GenBank/DDBJ databases">
        <authorList>
            <person name="Lodha T.D."/>
            <person name="Chintalapati S."/>
            <person name="Chintalapati V.R."/>
            <person name="Sravanthi T."/>
        </authorList>
    </citation>
    <scope>NUCLEOTIDE SEQUENCE [LARGE SCALE GENOMIC DNA]</scope>
    <source>
        <strain evidence="12">JC133</strain>
    </source>
</reference>
<evidence type="ECO:0000256" key="9">
    <source>
        <dbReference type="SAM" id="MobiDB-lite"/>
    </source>
</evidence>
<dbReference type="InterPro" id="IPR001626">
    <property type="entry name" value="ABC_TroCD"/>
</dbReference>
<feature type="transmembrane region" description="Helical" evidence="10">
    <location>
        <begin position="67"/>
        <end position="86"/>
    </location>
</feature>
<dbReference type="Gene3D" id="1.10.3470.10">
    <property type="entry name" value="ABC transporter involved in vitamin B12 uptake, BtuC"/>
    <property type="match status" value="1"/>
</dbReference>
<proteinExistence type="inferred from homology"/>
<feature type="transmembrane region" description="Helical" evidence="10">
    <location>
        <begin position="226"/>
        <end position="247"/>
    </location>
</feature>
<comment type="subcellular location">
    <subcellularLocation>
        <location evidence="1 8">Cell membrane</location>
        <topology evidence="1 8">Multi-pass membrane protein</topology>
    </subcellularLocation>
</comment>
<evidence type="ECO:0000256" key="10">
    <source>
        <dbReference type="SAM" id="Phobius"/>
    </source>
</evidence>
<accession>A0A2S4JF14</accession>
<evidence type="ECO:0000256" key="2">
    <source>
        <dbReference type="ARBA" id="ARBA00008034"/>
    </source>
</evidence>
<dbReference type="GO" id="GO:0010043">
    <property type="term" value="P:response to zinc ion"/>
    <property type="evidence" value="ECO:0007669"/>
    <property type="project" value="TreeGrafter"/>
</dbReference>
<dbReference type="OrthoDB" id="9798540at2"/>
<evidence type="ECO:0000313" key="11">
    <source>
        <dbReference type="EMBL" id="POQ98154.1"/>
    </source>
</evidence>
<comment type="caution">
    <text evidence="11">The sequence shown here is derived from an EMBL/GenBank/DDBJ whole genome shotgun (WGS) entry which is preliminary data.</text>
</comment>
<name>A0A2S4JF14_9SPIO</name>
<protein>
    <recommendedName>
        <fullName evidence="13">Zinc ABC transporter permease</fullName>
    </recommendedName>
</protein>
<sequence>MYLDHTVLIVLSGSALAGAMAGAVGCFTYLRKEGLLGGIVAHSSLLGITGAFLLGSLLGGAELAERWILPGALLGGIVSMLFVSLVTRATPVKPDTAMGVTVALFFGGGLFLLRILQALALPGHRVLRDYLFGQAATITRQETLLLLILACSVGIGLFLFWKELKLYSFDPHFSLSSGYPSRILNHLLILIVVVAVVAGLRTMGVVLMVSLLVSPAAAARQWTKRLGTMMGLASILGALAGATGTLLSATARNVPTGPVIALAATSFALISLLVAPRRGILARLVQQRRNRKEFFPFPSQDRPGRDRPDQIGLHPGGRA</sequence>
<feature type="transmembrane region" description="Helical" evidence="10">
    <location>
        <begin position="259"/>
        <end position="281"/>
    </location>
</feature>
<evidence type="ECO:0000256" key="1">
    <source>
        <dbReference type="ARBA" id="ARBA00004651"/>
    </source>
</evidence>
<feature type="transmembrane region" description="Helical" evidence="10">
    <location>
        <begin position="143"/>
        <end position="161"/>
    </location>
</feature>
<evidence type="ECO:0008006" key="13">
    <source>
        <dbReference type="Google" id="ProtNLM"/>
    </source>
</evidence>
<dbReference type="PANTHER" id="PTHR30477">
    <property type="entry name" value="ABC-TRANSPORTER METAL-BINDING PROTEIN"/>
    <property type="match status" value="1"/>
</dbReference>
<feature type="transmembrane region" description="Helical" evidence="10">
    <location>
        <begin position="98"/>
        <end position="122"/>
    </location>
</feature>
<dbReference type="RefSeq" id="WP_103681346.1">
    <property type="nucleotide sequence ID" value="NZ_LPWH01000129.1"/>
</dbReference>
<dbReference type="Proteomes" id="UP000237350">
    <property type="component" value="Unassembled WGS sequence"/>
</dbReference>
<keyword evidence="3 8" id="KW-0813">Transport</keyword>
<evidence type="ECO:0000256" key="3">
    <source>
        <dbReference type="ARBA" id="ARBA00022448"/>
    </source>
</evidence>
<keyword evidence="5 8" id="KW-0812">Transmembrane</keyword>
<evidence type="ECO:0000256" key="4">
    <source>
        <dbReference type="ARBA" id="ARBA00022475"/>
    </source>
</evidence>
<dbReference type="PANTHER" id="PTHR30477:SF3">
    <property type="entry name" value="METAL TRANSPORT SYSTEM MEMBRANE PROTEIN CT_069-RELATED"/>
    <property type="match status" value="1"/>
</dbReference>
<feature type="transmembrane region" description="Helical" evidence="10">
    <location>
        <begin position="187"/>
        <end position="214"/>
    </location>
</feature>
<comment type="similarity">
    <text evidence="2 8">Belongs to the ABC-3 integral membrane protein family.</text>
</comment>
<evidence type="ECO:0000256" key="5">
    <source>
        <dbReference type="ARBA" id="ARBA00022692"/>
    </source>
</evidence>
<feature type="transmembrane region" description="Helical" evidence="10">
    <location>
        <begin position="7"/>
        <end position="30"/>
    </location>
</feature>
<dbReference type="InterPro" id="IPR037294">
    <property type="entry name" value="ABC_BtuC-like"/>
</dbReference>
<dbReference type="EMBL" id="LPWH01000129">
    <property type="protein sequence ID" value="POQ98154.1"/>
    <property type="molecule type" value="Genomic_DNA"/>
</dbReference>
<dbReference type="SUPFAM" id="SSF81345">
    <property type="entry name" value="ABC transporter involved in vitamin B12 uptake, BtuC"/>
    <property type="match status" value="1"/>
</dbReference>
<dbReference type="GO" id="GO:0043190">
    <property type="term" value="C:ATP-binding cassette (ABC) transporter complex"/>
    <property type="evidence" value="ECO:0007669"/>
    <property type="project" value="InterPro"/>
</dbReference>
<organism evidence="11 12">
    <name type="scientific">Alkalispirochaeta sphaeroplastigenens</name>
    <dbReference type="NCBI Taxonomy" id="1187066"/>
    <lineage>
        <taxon>Bacteria</taxon>
        <taxon>Pseudomonadati</taxon>
        <taxon>Spirochaetota</taxon>
        <taxon>Spirochaetia</taxon>
        <taxon>Spirochaetales</taxon>
        <taxon>Spirochaetaceae</taxon>
        <taxon>Alkalispirochaeta</taxon>
    </lineage>
</organism>
<dbReference type="GO" id="GO:0055085">
    <property type="term" value="P:transmembrane transport"/>
    <property type="evidence" value="ECO:0007669"/>
    <property type="project" value="InterPro"/>
</dbReference>
<evidence type="ECO:0000313" key="12">
    <source>
        <dbReference type="Proteomes" id="UP000237350"/>
    </source>
</evidence>
<dbReference type="Pfam" id="PF00950">
    <property type="entry name" value="ABC-3"/>
    <property type="match status" value="1"/>
</dbReference>
<evidence type="ECO:0000256" key="6">
    <source>
        <dbReference type="ARBA" id="ARBA00022989"/>
    </source>
</evidence>
<keyword evidence="4" id="KW-1003">Cell membrane</keyword>
<evidence type="ECO:0000256" key="7">
    <source>
        <dbReference type="ARBA" id="ARBA00023136"/>
    </source>
</evidence>
<keyword evidence="7 10" id="KW-0472">Membrane</keyword>
<dbReference type="AlphaFoldDB" id="A0A2S4JF14"/>
<evidence type="ECO:0000256" key="8">
    <source>
        <dbReference type="RuleBase" id="RU003943"/>
    </source>
</evidence>